<feature type="region of interest" description="Disordered" evidence="2">
    <location>
        <begin position="1"/>
        <end position="31"/>
    </location>
</feature>
<accession>A0ABU4TGS5</accession>
<dbReference type="Gene3D" id="2.30.22.10">
    <property type="entry name" value="Head domain of nucleotide exchange factor GrpE"/>
    <property type="match status" value="1"/>
</dbReference>
<dbReference type="SUPFAM" id="SSF51064">
    <property type="entry name" value="Head domain of nucleotide exchange factor GrpE"/>
    <property type="match status" value="1"/>
</dbReference>
<feature type="compositionally biased region" description="Polar residues" evidence="2">
    <location>
        <begin position="209"/>
        <end position="223"/>
    </location>
</feature>
<protein>
    <submittedName>
        <fullName evidence="3">Nucleotide exchange factor GrpE</fullName>
    </submittedName>
</protein>
<dbReference type="Pfam" id="PF01025">
    <property type="entry name" value="GrpE"/>
    <property type="match status" value="1"/>
</dbReference>
<comment type="caution">
    <text evidence="3">The sequence shown here is derived from an EMBL/GenBank/DDBJ whole genome shotgun (WGS) entry which is preliminary data.</text>
</comment>
<evidence type="ECO:0000313" key="3">
    <source>
        <dbReference type="EMBL" id="MDX8037385.1"/>
    </source>
</evidence>
<feature type="region of interest" description="Disordered" evidence="2">
    <location>
        <begin position="203"/>
        <end position="223"/>
    </location>
</feature>
<dbReference type="InterPro" id="IPR009012">
    <property type="entry name" value="GrpE_head"/>
</dbReference>
<evidence type="ECO:0000256" key="2">
    <source>
        <dbReference type="SAM" id="MobiDB-lite"/>
    </source>
</evidence>
<dbReference type="EMBL" id="JAXAVW010000064">
    <property type="protein sequence ID" value="MDX8037385.1"/>
    <property type="molecule type" value="Genomic_DNA"/>
</dbReference>
<proteinExistence type="predicted"/>
<dbReference type="InterPro" id="IPR000740">
    <property type="entry name" value="GrpE"/>
</dbReference>
<dbReference type="RefSeq" id="WP_319972382.1">
    <property type="nucleotide sequence ID" value="NZ_JAXAVW010000064.1"/>
</dbReference>
<name>A0ABU4TGS5_9PSEU</name>
<evidence type="ECO:0000313" key="4">
    <source>
        <dbReference type="Proteomes" id="UP001285521"/>
    </source>
</evidence>
<sequence length="223" mass="23993">MDTAPDIDTDPATETDPETPTETSPAKESDPTIERLDRIATLLDEVVDDNTAVTTSMNQLGQAQRALSADVTRELSGLRKELASGLAYRTLKDLCVELIRPLGAMEDMLRRADFTDTEAVSGHVQSLVLTLNGVLNRMGAERIPVGVGEELFNPARHRCVGVVGPDTSPFPDAPPRTIVRLLEDGYVFEDRLLSPVAVEIQADRPAEQDTATTADTHSGTAGA</sequence>
<evidence type="ECO:0000256" key="1">
    <source>
        <dbReference type="ARBA" id="ARBA00023186"/>
    </source>
</evidence>
<organism evidence="3 4">
    <name type="scientific">Lentzea miocenica</name>
    <dbReference type="NCBI Taxonomy" id="3095431"/>
    <lineage>
        <taxon>Bacteria</taxon>
        <taxon>Bacillati</taxon>
        <taxon>Actinomycetota</taxon>
        <taxon>Actinomycetes</taxon>
        <taxon>Pseudonocardiales</taxon>
        <taxon>Pseudonocardiaceae</taxon>
        <taxon>Lentzea</taxon>
    </lineage>
</organism>
<gene>
    <name evidence="3" type="primary">grpE</name>
    <name evidence="3" type="ORF">SK803_44935</name>
</gene>
<keyword evidence="4" id="KW-1185">Reference proteome</keyword>
<feature type="compositionally biased region" description="Acidic residues" evidence="2">
    <location>
        <begin position="1"/>
        <end position="19"/>
    </location>
</feature>
<reference evidence="3 4" key="1">
    <citation type="submission" date="2023-11" db="EMBL/GenBank/DDBJ databases">
        <title>Lentzea sokolovensis, sp. nov., Lentzea kristufkii, sp. nov., and Lentzea miocenensis, sp. nov., rare actinobacteria from Sokolov Coal Basin, Miocene lacustrine sediment, Czech Republic.</title>
        <authorList>
            <person name="Lara A."/>
            <person name="Kotroba L."/>
            <person name="Nouioui I."/>
            <person name="Neumann-Schaal M."/>
            <person name="Mast Y."/>
            <person name="Chronakova A."/>
        </authorList>
    </citation>
    <scope>NUCLEOTIDE SEQUENCE [LARGE SCALE GENOMIC DNA]</scope>
    <source>
        <strain evidence="3 4">BCCO 10_0856</strain>
    </source>
</reference>
<keyword evidence="1" id="KW-0143">Chaperone</keyword>
<dbReference type="Proteomes" id="UP001285521">
    <property type="component" value="Unassembled WGS sequence"/>
</dbReference>